<evidence type="ECO:0000313" key="3">
    <source>
        <dbReference type="Proteomes" id="UP001162131"/>
    </source>
</evidence>
<sequence>MVERNKQNAKASENLVLSERSSGQSLIPPETSNYFSLLRVSDPPMENLKLSNPESIENLREEIIESINQIYNEYLNNYISCKSKRMWSKNPLEKRRSYNLYVDKAFRRQLQEELKQLIHSEGTQELRDSLCGSAHTFVDSLNDQLIELMGRSKMLRAICLAEAYHTLQNSSKEIEKIVSCLFKEPTTFENLNKIFFYERIVKNSVPLIEYVKNQDQNHFVVPLIEKMERESKCAVSVLTSAPLCDILSDDSFSNHEGSARQSHRIICHLMSLLIL</sequence>
<dbReference type="AlphaFoldDB" id="A0AAU9I4G0"/>
<accession>A0AAU9I4G0</accession>
<dbReference type="Proteomes" id="UP001162131">
    <property type="component" value="Unassembled WGS sequence"/>
</dbReference>
<feature type="region of interest" description="Disordered" evidence="1">
    <location>
        <begin position="1"/>
        <end position="24"/>
    </location>
</feature>
<organism evidence="2 3">
    <name type="scientific">Blepharisma stoltei</name>
    <dbReference type="NCBI Taxonomy" id="1481888"/>
    <lineage>
        <taxon>Eukaryota</taxon>
        <taxon>Sar</taxon>
        <taxon>Alveolata</taxon>
        <taxon>Ciliophora</taxon>
        <taxon>Postciliodesmatophora</taxon>
        <taxon>Heterotrichea</taxon>
        <taxon>Heterotrichida</taxon>
        <taxon>Blepharismidae</taxon>
        <taxon>Blepharisma</taxon>
    </lineage>
</organism>
<protein>
    <submittedName>
        <fullName evidence="2">Uncharacterized protein</fullName>
    </submittedName>
</protein>
<comment type="caution">
    <text evidence="2">The sequence shown here is derived from an EMBL/GenBank/DDBJ whole genome shotgun (WGS) entry which is preliminary data.</text>
</comment>
<reference evidence="2" key="1">
    <citation type="submission" date="2021-09" db="EMBL/GenBank/DDBJ databases">
        <authorList>
            <consortium name="AG Swart"/>
            <person name="Singh M."/>
            <person name="Singh A."/>
            <person name="Seah K."/>
            <person name="Emmerich C."/>
        </authorList>
    </citation>
    <scope>NUCLEOTIDE SEQUENCE</scope>
    <source>
        <strain evidence="2">ATCC30299</strain>
    </source>
</reference>
<proteinExistence type="predicted"/>
<gene>
    <name evidence="2" type="ORF">BSTOLATCC_MIC193</name>
</gene>
<name>A0AAU9I4G0_9CILI</name>
<evidence type="ECO:0000313" key="2">
    <source>
        <dbReference type="EMBL" id="CAG9309979.1"/>
    </source>
</evidence>
<dbReference type="EMBL" id="CAJZBQ010000001">
    <property type="protein sequence ID" value="CAG9309979.1"/>
    <property type="molecule type" value="Genomic_DNA"/>
</dbReference>
<evidence type="ECO:0000256" key="1">
    <source>
        <dbReference type="SAM" id="MobiDB-lite"/>
    </source>
</evidence>
<keyword evidence="3" id="KW-1185">Reference proteome</keyword>